<accession>A0A1Y6CIF6</accession>
<feature type="coiled-coil region" evidence="6">
    <location>
        <begin position="775"/>
        <end position="921"/>
    </location>
</feature>
<evidence type="ECO:0000256" key="5">
    <source>
        <dbReference type="ARBA" id="ARBA00023125"/>
    </source>
</evidence>
<evidence type="ECO:0000313" key="8">
    <source>
        <dbReference type="EMBL" id="SMF66647.1"/>
    </source>
</evidence>
<evidence type="ECO:0000256" key="2">
    <source>
        <dbReference type="ARBA" id="ARBA00022741"/>
    </source>
</evidence>
<dbReference type="Gene3D" id="6.10.140.1720">
    <property type="match status" value="1"/>
</dbReference>
<comment type="domain">
    <text evidence="6">Contains large globular domains required for ATP hydrolysis at each terminus and a third globular domain forming a flexible hinge near the middle of the molecule. These domains are separated by coiled-coil structures.</text>
</comment>
<keyword evidence="2 6" id="KW-0547">Nucleotide-binding</keyword>
<dbReference type="InterPro" id="IPR024704">
    <property type="entry name" value="SMC"/>
</dbReference>
<dbReference type="GO" id="GO:0007059">
    <property type="term" value="P:chromosome segregation"/>
    <property type="evidence" value="ECO:0007669"/>
    <property type="project" value="UniProtKB-UniRule"/>
</dbReference>
<keyword evidence="5 6" id="KW-0238">DNA-binding</keyword>
<dbReference type="OrthoDB" id="5287050at2"/>
<dbReference type="HAMAP" id="MF_01894">
    <property type="entry name" value="Smc_prok"/>
    <property type="match status" value="1"/>
</dbReference>
<keyword evidence="4 6" id="KW-0175">Coiled coil</keyword>
<evidence type="ECO:0000256" key="1">
    <source>
        <dbReference type="ARBA" id="ARBA00022490"/>
    </source>
</evidence>
<evidence type="ECO:0000259" key="7">
    <source>
        <dbReference type="Pfam" id="PF02463"/>
    </source>
</evidence>
<feature type="binding site" evidence="6">
    <location>
        <begin position="32"/>
        <end position="39"/>
    </location>
    <ligand>
        <name>ATP</name>
        <dbReference type="ChEBI" id="CHEBI:30616"/>
    </ligand>
</feature>
<dbReference type="InterPro" id="IPR027417">
    <property type="entry name" value="P-loop_NTPase"/>
</dbReference>
<dbReference type="GO" id="GO:0016887">
    <property type="term" value="F:ATP hydrolysis activity"/>
    <property type="evidence" value="ECO:0007669"/>
    <property type="project" value="InterPro"/>
</dbReference>
<dbReference type="AlphaFoldDB" id="A0A1Y6CIF6"/>
<feature type="coiled-coil region" evidence="6">
    <location>
        <begin position="179"/>
        <end position="220"/>
    </location>
</feature>
<dbReference type="RefSeq" id="WP_132323629.1">
    <property type="nucleotide sequence ID" value="NZ_FWZT01000023.1"/>
</dbReference>
<proteinExistence type="inferred from homology"/>
<dbReference type="Proteomes" id="UP000192907">
    <property type="component" value="Unassembled WGS sequence"/>
</dbReference>
<protein>
    <recommendedName>
        <fullName evidence="6">Chromosome partition protein Smc</fullName>
    </recommendedName>
</protein>
<feature type="coiled-coil region" evidence="6">
    <location>
        <begin position="428"/>
        <end position="521"/>
    </location>
</feature>
<evidence type="ECO:0000256" key="6">
    <source>
        <dbReference type="HAMAP-Rule" id="MF_01894"/>
    </source>
</evidence>
<dbReference type="GO" id="GO:0007062">
    <property type="term" value="P:sister chromatid cohesion"/>
    <property type="evidence" value="ECO:0007669"/>
    <property type="project" value="InterPro"/>
</dbReference>
<dbReference type="GO" id="GO:0005737">
    <property type="term" value="C:cytoplasm"/>
    <property type="evidence" value="ECO:0007669"/>
    <property type="project" value="UniProtKB-SubCell"/>
</dbReference>
<dbReference type="GO" id="GO:0005524">
    <property type="term" value="F:ATP binding"/>
    <property type="evidence" value="ECO:0007669"/>
    <property type="project" value="UniProtKB-UniRule"/>
</dbReference>
<dbReference type="CDD" id="cd03278">
    <property type="entry name" value="ABC_SMC_barmotin"/>
    <property type="match status" value="1"/>
</dbReference>
<dbReference type="InterPro" id="IPR011890">
    <property type="entry name" value="SMC_prok"/>
</dbReference>
<reference evidence="9" key="1">
    <citation type="submission" date="2017-04" db="EMBL/GenBank/DDBJ databases">
        <authorList>
            <person name="Varghese N."/>
            <person name="Submissions S."/>
        </authorList>
    </citation>
    <scope>NUCLEOTIDE SEQUENCE [LARGE SCALE GENOMIC DNA]</scope>
    <source>
        <strain evidence="9">RKEM611</strain>
    </source>
</reference>
<dbReference type="Gene3D" id="1.10.287.1490">
    <property type="match status" value="1"/>
</dbReference>
<comment type="function">
    <text evidence="6">Required for chromosome condensation and partitioning.</text>
</comment>
<dbReference type="NCBIfam" id="TIGR02168">
    <property type="entry name" value="SMC_prok_B"/>
    <property type="match status" value="1"/>
</dbReference>
<dbReference type="SUPFAM" id="SSF57997">
    <property type="entry name" value="Tropomyosin"/>
    <property type="match status" value="1"/>
</dbReference>
<dbReference type="SUPFAM" id="SSF52540">
    <property type="entry name" value="P-loop containing nucleoside triphosphate hydrolases"/>
    <property type="match status" value="1"/>
</dbReference>
<evidence type="ECO:0000313" key="9">
    <source>
        <dbReference type="Proteomes" id="UP000192907"/>
    </source>
</evidence>
<comment type="subcellular location">
    <subcellularLocation>
        <location evidence="6">Cytoplasm</location>
    </subcellularLocation>
</comment>
<name>A0A1Y6CIF6_9BACT</name>
<feature type="coiled-coil region" evidence="6">
    <location>
        <begin position="274"/>
        <end position="308"/>
    </location>
</feature>
<dbReference type="PANTHER" id="PTHR43977">
    <property type="entry name" value="STRUCTURAL MAINTENANCE OF CHROMOSOMES PROTEIN 3"/>
    <property type="match status" value="1"/>
</dbReference>
<feature type="domain" description="RecF/RecN/SMC N-terminal" evidence="7">
    <location>
        <begin position="2"/>
        <end position="1169"/>
    </location>
</feature>
<dbReference type="STRING" id="1513793.SAMN06296036_12349"/>
<feature type="coiled-coil region" evidence="6">
    <location>
        <begin position="337"/>
        <end position="392"/>
    </location>
</feature>
<keyword evidence="3 6" id="KW-0067">ATP-binding</keyword>
<dbReference type="Gene3D" id="3.40.50.300">
    <property type="entry name" value="P-loop containing nucleotide triphosphate hydrolases"/>
    <property type="match status" value="2"/>
</dbReference>
<comment type="similarity">
    <text evidence="6">Belongs to the SMC family.</text>
</comment>
<dbReference type="Pfam" id="PF02463">
    <property type="entry name" value="SMC_N"/>
    <property type="match status" value="1"/>
</dbReference>
<keyword evidence="1 6" id="KW-0963">Cytoplasm</keyword>
<comment type="subunit">
    <text evidence="6">Homodimer.</text>
</comment>
<dbReference type="GO" id="GO:0006260">
    <property type="term" value="P:DNA replication"/>
    <property type="evidence" value="ECO:0007669"/>
    <property type="project" value="UniProtKB-UniRule"/>
</dbReference>
<dbReference type="InterPro" id="IPR003395">
    <property type="entry name" value="RecF/RecN/SMC_N"/>
</dbReference>
<evidence type="ECO:0000256" key="4">
    <source>
        <dbReference type="ARBA" id="ARBA00023054"/>
    </source>
</evidence>
<dbReference type="GO" id="GO:0030261">
    <property type="term" value="P:chromosome condensation"/>
    <property type="evidence" value="ECO:0007669"/>
    <property type="project" value="InterPro"/>
</dbReference>
<organism evidence="8 9">
    <name type="scientific">Pseudobacteriovorax antillogorgiicola</name>
    <dbReference type="NCBI Taxonomy" id="1513793"/>
    <lineage>
        <taxon>Bacteria</taxon>
        <taxon>Pseudomonadati</taxon>
        <taxon>Bdellovibrionota</taxon>
        <taxon>Oligoflexia</taxon>
        <taxon>Oligoflexales</taxon>
        <taxon>Pseudobacteriovoracaceae</taxon>
        <taxon>Pseudobacteriovorax</taxon>
    </lineage>
</organism>
<gene>
    <name evidence="6" type="primary">smc</name>
    <name evidence="8" type="ORF">SAMN06296036_12349</name>
</gene>
<sequence>MHLKKLIVSGFKSFADKVTLNFNEGITGIVGPNGSGKSNVIDSVRWVMGEQNAKHLRGQVATDIIFAGSHKRKALGMAEVTLVFDNSDSSPFCPPEYRHETEIALSRRLYVDGQREYFINKKPCRLKDIVGFFATTGLGGRSYSMIQQGQVDRILNAKPEDVREILEEAAGTMVFKNRRQAAQKKLEATIDNLDRIEDIVTELERQLEALQGQVEKAEKWKGLSDRLKEQELNLFGHNFFHYTGKLQELTLKLEKDTDVEIETSNDIGKLDVRVQELQQALAEADPELDQIREDISILREQIARAEGSISSAMAALESGEKRLIELDESLDSEDQGLDILRQQVERIMTEYDQAQENLQQCRDVIESFRYEVEQVEESALVFENKSEDLSDQIRNLDRLLESNGLRCESIERERTRITGDVGERRARIDQLREDLSQMNSKVSLFEESVSEKQAFLDEGIAEKQALEEQIEEIRRSLDNRRAERESFREQYFDYRARFNSLKALEDQSDSITETLEKVAEHNSELGSISILTDLIQYADGRHDLSQGVRSAFEIWAERAVVKGYEQLQQLAGVMSEHGIGNLPVSLLSLEPVAAPQIPHLEALKPYLACAEGVSGIDRLVDRLYFVRDDIALKSFADDIPPGIIVFTSRGLILSGQSDFVIRAGAQGQGKLSRKAEIEQLGEQITHVEAEIATIDGALEQLQFDQDELKDKIREIEDDIGSRNKDALSLMSDLQSCKQNRDHVLELKEDAERMLEEHLTRDRSLVHELEELGEARISIGQEKEELSAEIESLQEEFEAIGERKEEVRRMQQRHEVDLAKYETKVQALKDSHEQSSAQLMRSEASLTKRKDERVKIETQIEDAEKQKAQSRQEMESYLYRRDELEEELNVRRERSSGILDELKAVEDQLKEARKKQSTLQTDKAKTHGEIERLRTVVKGLLEQAQEKYQINLMDHKIDYQADFDAESVQKEVQSLRAQIEALGGINMVAIDEYKRLKERYEFIQSQKEEVSGSILLLEEAISEIEDTSREKFAAIFETVNHNFTELFPILFPGGEAKLQLVEGEDILNAGVEIMVRMPGKTPRSMTLYSGGEKALTAISLIFALLKTKPTPFCFLDEVDAPLDEANVGRYNKVLEALSDRFQFIVITHNRRTMEVLDQLYGVTMQEGGVSTVVGVDMQKDLPAHLRKAFKQEGNRAVEGASAN</sequence>
<dbReference type="PIRSF" id="PIRSF005719">
    <property type="entry name" value="SMC"/>
    <property type="match status" value="1"/>
</dbReference>
<keyword evidence="9" id="KW-1185">Reference proteome</keyword>
<dbReference type="EMBL" id="FWZT01000023">
    <property type="protein sequence ID" value="SMF66647.1"/>
    <property type="molecule type" value="Genomic_DNA"/>
</dbReference>
<evidence type="ECO:0000256" key="3">
    <source>
        <dbReference type="ARBA" id="ARBA00022840"/>
    </source>
</evidence>
<dbReference type="GO" id="GO:0003677">
    <property type="term" value="F:DNA binding"/>
    <property type="evidence" value="ECO:0007669"/>
    <property type="project" value="UniProtKB-UniRule"/>
</dbReference>